<accession>A0A1G8DSN1</accession>
<proteinExistence type="predicted"/>
<evidence type="ECO:0000313" key="3">
    <source>
        <dbReference type="Proteomes" id="UP000199274"/>
    </source>
</evidence>
<keyword evidence="2" id="KW-0808">Transferase</keyword>
<dbReference type="EMBL" id="FNDB01000010">
    <property type="protein sequence ID" value="SDH60704.1"/>
    <property type="molecule type" value="Genomic_DNA"/>
</dbReference>
<dbReference type="OrthoDB" id="396512at2"/>
<name>A0A1G8DSN1_9FLAO</name>
<dbReference type="SUPFAM" id="SSF53448">
    <property type="entry name" value="Nucleotide-diphospho-sugar transferases"/>
    <property type="match status" value="1"/>
</dbReference>
<dbReference type="Gene3D" id="3.90.550.10">
    <property type="entry name" value="Spore Coat Polysaccharide Biosynthesis Protein SpsA, Chain A"/>
    <property type="match status" value="1"/>
</dbReference>
<protein>
    <submittedName>
        <fullName evidence="2">Glycosyl transferase family 2</fullName>
    </submittedName>
</protein>
<dbReference type="GO" id="GO:0016740">
    <property type="term" value="F:transferase activity"/>
    <property type="evidence" value="ECO:0007669"/>
    <property type="project" value="UniProtKB-KW"/>
</dbReference>
<keyword evidence="3" id="KW-1185">Reference proteome</keyword>
<dbReference type="RefSeq" id="WP_091257669.1">
    <property type="nucleotide sequence ID" value="NZ_FNDB01000010.1"/>
</dbReference>
<evidence type="ECO:0000313" key="2">
    <source>
        <dbReference type="EMBL" id="SDH60704.1"/>
    </source>
</evidence>
<dbReference type="Proteomes" id="UP000199274">
    <property type="component" value="Unassembled WGS sequence"/>
</dbReference>
<organism evidence="2 3">
    <name type="scientific">Flavobacterium omnivorum</name>
    <dbReference type="NCBI Taxonomy" id="178355"/>
    <lineage>
        <taxon>Bacteria</taxon>
        <taxon>Pseudomonadati</taxon>
        <taxon>Bacteroidota</taxon>
        <taxon>Flavobacteriia</taxon>
        <taxon>Flavobacteriales</taxon>
        <taxon>Flavobacteriaceae</taxon>
        <taxon>Flavobacterium</taxon>
    </lineage>
</organism>
<gene>
    <name evidence="2" type="ORF">SAMN04488062_110109</name>
</gene>
<reference evidence="3" key="1">
    <citation type="submission" date="2016-10" db="EMBL/GenBank/DDBJ databases">
        <authorList>
            <person name="Varghese N."/>
            <person name="Submissions S."/>
        </authorList>
    </citation>
    <scope>NUCLEOTIDE SEQUENCE [LARGE SCALE GENOMIC DNA]</scope>
    <source>
        <strain evidence="3">CGMCC 1.2747</strain>
    </source>
</reference>
<dbReference type="AlphaFoldDB" id="A0A1G8DSN1"/>
<dbReference type="Pfam" id="PF00535">
    <property type="entry name" value="Glycos_transf_2"/>
    <property type="match status" value="1"/>
</dbReference>
<feature type="domain" description="Glycosyltransferase 2-like" evidence="1">
    <location>
        <begin position="12"/>
        <end position="104"/>
    </location>
</feature>
<dbReference type="STRING" id="178355.SAMN04488062_110109"/>
<dbReference type="CDD" id="cd00761">
    <property type="entry name" value="Glyco_tranf_GTA_type"/>
    <property type="match status" value="1"/>
</dbReference>
<dbReference type="InterPro" id="IPR029044">
    <property type="entry name" value="Nucleotide-diphossugar_trans"/>
</dbReference>
<evidence type="ECO:0000259" key="1">
    <source>
        <dbReference type="Pfam" id="PF00535"/>
    </source>
</evidence>
<sequence length="409" mass="46788">MTMELKKTYLLSIIIPTRNREDYAFASVMQVLGATNDDVQIVLQDNSDTNSLFDRFINSSDLHRIKYNYSPGTLSFIQNFSRGVEQADGEYLCMIGDDDGVNPEIVDFVHWAKSKNIEAISPEIRLNYIWPNTGISYYKNDNGNLMIIDFSMNAKLYETKKELNKLLKSGGQNYLKYNLVKIYHGIVTKRAMNEVKEITGNYFGGLSPDIYSSLALSLVVDKVLKIDYPLTIPGVCSNSGSGQAATGRHVGKLEDAPQLKGHDNYKWSSLVPKFYSVETIWADSALAALKDMNREDLIGIFNVSRLSAYCYYNYSEYRKIIIENYTMFFKKEGVNKANLKIKLIVEIINGPYKDFFNKVVNKLTRKKNSVNNYEDVINIIEAEKIFSNYLKKRSLSINKMIEKLKNFQI</sequence>
<dbReference type="InterPro" id="IPR001173">
    <property type="entry name" value="Glyco_trans_2-like"/>
</dbReference>